<dbReference type="OrthoDB" id="7303372at2"/>
<dbReference type="EMBL" id="FWFL01000003">
    <property type="protein sequence ID" value="SLN28299.1"/>
    <property type="molecule type" value="Genomic_DNA"/>
</dbReference>
<keyword evidence="3" id="KW-1185">Reference proteome</keyword>
<name>A0A1Y5S2P8_9RHOB</name>
<accession>A0A1Y5S2P8</accession>
<dbReference type="AlphaFoldDB" id="A0A1Y5S2P8"/>
<dbReference type="Proteomes" id="UP000193827">
    <property type="component" value="Unassembled WGS sequence"/>
</dbReference>
<organism evidence="2 3">
    <name type="scientific">Roseovarius litorisediminis</name>
    <dbReference type="NCBI Taxonomy" id="1312363"/>
    <lineage>
        <taxon>Bacteria</taxon>
        <taxon>Pseudomonadati</taxon>
        <taxon>Pseudomonadota</taxon>
        <taxon>Alphaproteobacteria</taxon>
        <taxon>Rhodobacterales</taxon>
        <taxon>Roseobacteraceae</taxon>
        <taxon>Roseovarius</taxon>
    </lineage>
</organism>
<proteinExistence type="predicted"/>
<dbReference type="RefSeq" id="WP_085891543.1">
    <property type="nucleotide sequence ID" value="NZ_FWFL01000003.1"/>
</dbReference>
<feature type="signal peptide" evidence="1">
    <location>
        <begin position="1"/>
        <end position="23"/>
    </location>
</feature>
<evidence type="ECO:0000256" key="1">
    <source>
        <dbReference type="SAM" id="SignalP"/>
    </source>
</evidence>
<protein>
    <recommendedName>
        <fullName evidence="4">Cytochrome c domain-containing protein</fullName>
    </recommendedName>
</protein>
<feature type="chain" id="PRO_5012554377" description="Cytochrome c domain-containing protein" evidence="1">
    <location>
        <begin position="24"/>
        <end position="167"/>
    </location>
</feature>
<gene>
    <name evidence="2" type="ORF">PEL8287_01275</name>
</gene>
<evidence type="ECO:0000313" key="2">
    <source>
        <dbReference type="EMBL" id="SLN28299.1"/>
    </source>
</evidence>
<sequence length="167" mass="18604">MVRINAYLPAVFLYVAATVAAVADPVVGANFHELFEERCLSCHGHAGPFMRDHVTLDENTLTSSRGQSLDDFLDHHAGGLSAPEKALFLDVFRAQITSEGLFESKCRNCHDRAFEFARLRLAIRDDRLVGRYSGNDIAEFLTRHGRLSGSEAQQMTNALRALLQGRR</sequence>
<keyword evidence="1" id="KW-0732">Signal</keyword>
<evidence type="ECO:0008006" key="4">
    <source>
        <dbReference type="Google" id="ProtNLM"/>
    </source>
</evidence>
<reference evidence="2 3" key="1">
    <citation type="submission" date="2017-03" db="EMBL/GenBank/DDBJ databases">
        <authorList>
            <person name="Afonso C.L."/>
            <person name="Miller P.J."/>
            <person name="Scott M.A."/>
            <person name="Spackman E."/>
            <person name="Goraichik I."/>
            <person name="Dimitrov K.M."/>
            <person name="Suarez D.L."/>
            <person name="Swayne D.E."/>
        </authorList>
    </citation>
    <scope>NUCLEOTIDE SEQUENCE [LARGE SCALE GENOMIC DNA]</scope>
    <source>
        <strain evidence="2 3">CECT 8287</strain>
    </source>
</reference>
<evidence type="ECO:0000313" key="3">
    <source>
        <dbReference type="Proteomes" id="UP000193827"/>
    </source>
</evidence>